<gene>
    <name evidence="1" type="ORF">DP939_02570</name>
</gene>
<name>A0A366M708_9ACTN</name>
<proteinExistence type="predicted"/>
<keyword evidence="2" id="KW-1185">Reference proteome</keyword>
<comment type="caution">
    <text evidence="1">The sequence shown here is derived from an EMBL/GenBank/DDBJ whole genome shotgun (WGS) entry which is preliminary data.</text>
</comment>
<dbReference type="AlphaFoldDB" id="A0A366M708"/>
<sequence>MERWDADAVGWVRRRSGLAAPEGHVFHELKVPSYRTTEHLGNAILSAGWTRILNLLIGTGSTQAMDATHTRVGVGDGTTAVTTADTTLTGSTNKYFKTAAGVGTIGAGAGPPTTTLTIAATFGISQANFDWRKFGVDFGTADGTTEVAPLLNAAVSNQGTKASGQIWTATATLSWT</sequence>
<evidence type="ECO:0000313" key="1">
    <source>
        <dbReference type="EMBL" id="RBQ21613.1"/>
    </source>
</evidence>
<dbReference type="EMBL" id="QMEY01000001">
    <property type="protein sequence ID" value="RBQ21613.1"/>
    <property type="molecule type" value="Genomic_DNA"/>
</dbReference>
<dbReference type="Proteomes" id="UP000253303">
    <property type="component" value="Unassembled WGS sequence"/>
</dbReference>
<organism evidence="1 2">
    <name type="scientific">Spongiactinospora rosea</name>
    <dbReference type="NCBI Taxonomy" id="2248750"/>
    <lineage>
        <taxon>Bacteria</taxon>
        <taxon>Bacillati</taxon>
        <taxon>Actinomycetota</taxon>
        <taxon>Actinomycetes</taxon>
        <taxon>Streptosporangiales</taxon>
        <taxon>Streptosporangiaceae</taxon>
        <taxon>Spongiactinospora</taxon>
    </lineage>
</organism>
<evidence type="ECO:0000313" key="2">
    <source>
        <dbReference type="Proteomes" id="UP000253303"/>
    </source>
</evidence>
<protein>
    <submittedName>
        <fullName evidence="1">Uncharacterized protein</fullName>
    </submittedName>
</protein>
<reference evidence="1 2" key="1">
    <citation type="submission" date="2018-06" db="EMBL/GenBank/DDBJ databases">
        <title>Sphaerisporangium craniellae sp. nov., isolated from a marine sponge in the South China Sea.</title>
        <authorList>
            <person name="Li L."/>
        </authorList>
    </citation>
    <scope>NUCLEOTIDE SEQUENCE [LARGE SCALE GENOMIC DNA]</scope>
    <source>
        <strain evidence="1 2">LHW63015</strain>
    </source>
</reference>
<accession>A0A366M708</accession>